<accession>A0ABW2JWX5</accession>
<evidence type="ECO:0000256" key="4">
    <source>
        <dbReference type="ARBA" id="ARBA00023139"/>
    </source>
</evidence>
<dbReference type="Pfam" id="PF10647">
    <property type="entry name" value="Gmad1"/>
    <property type="match status" value="1"/>
</dbReference>
<dbReference type="Pfam" id="PF25976">
    <property type="entry name" value="LpqB_N"/>
    <property type="match status" value="1"/>
</dbReference>
<evidence type="ECO:0000259" key="8">
    <source>
        <dbReference type="SMART" id="SM00909"/>
    </source>
</evidence>
<evidence type="ECO:0000313" key="10">
    <source>
        <dbReference type="Proteomes" id="UP001596523"/>
    </source>
</evidence>
<sequence>MGADRGRRGRFRALRTGMALGCGGALLAGCASMPDSGGVEPVEASPREPQVRVFAVPPQDGASPAEIVEGFLEALTSDDPQFAMARKYLTEDTSRRWQPERSTTVLADGPNTDPNGTSNDRDGGGYRYALAGEMVATVDEEHAYQPEQGSYAKSIHLSRQDGGEWRIDALPDGVVLGQSDFERLYLPVNKYYFASGSSSDEDGAQNPPAMVADPVYVRQRIDPVTQAVTSLLDGPTNWLNPVVSSRFPTGTALKKGTKALTPDDQNRLTVPLNGQVDGVRPDRCAKMAAQLFFTLQDLTPTGIEQVELQRSNGTQLCVLDADQAEASAPNRSVGGPEYQYFLDAKHKLVRMPKNKDDVEPVAGPLGGGERQLRSAAVSRAEDRAAGVSNDGRSLYVGSLLSDGKLDKTEVRSRAAEEKDRLTKPSWDGRGDLWVADRDPKRQRLLWLAQGEGKPVEVKVDGLNEGRINAVRVSADGVRVALLVEKDDKVSLKIGRVERQGTADAPEVSVVELRPGAPQMEEVTAMSWAGGSRLVVVGKEAGGVQQLQYVQSDGSVVRGPTLPALTGVTDIAASEDERLPLVAHSDEDGIVRLPPGANWKTVVKDGSSPVYPG</sequence>
<dbReference type="Proteomes" id="UP001596523">
    <property type="component" value="Unassembled WGS sequence"/>
</dbReference>
<keyword evidence="5 6" id="KW-0449">Lipoprotein</keyword>
<dbReference type="RefSeq" id="WP_381841095.1">
    <property type="nucleotide sequence ID" value="NZ_JBHTCF010000035.1"/>
</dbReference>
<dbReference type="InterPro" id="IPR023959">
    <property type="entry name" value="LpqB"/>
</dbReference>
<evidence type="ECO:0000313" key="9">
    <source>
        <dbReference type="EMBL" id="MFC7310483.1"/>
    </source>
</evidence>
<keyword evidence="4 6" id="KW-0564">Palmitate</keyword>
<evidence type="ECO:0000256" key="6">
    <source>
        <dbReference type="HAMAP-Rule" id="MF_01373"/>
    </source>
</evidence>
<keyword evidence="1 6" id="KW-1003">Cell membrane</keyword>
<name>A0ABW2JWX5_9ACTN</name>
<keyword evidence="2 6" id="KW-0732">Signal</keyword>
<dbReference type="PROSITE" id="PS51257">
    <property type="entry name" value="PROKAR_LIPOPROTEIN"/>
    <property type="match status" value="1"/>
</dbReference>
<evidence type="ECO:0000256" key="5">
    <source>
        <dbReference type="ARBA" id="ARBA00023288"/>
    </source>
</evidence>
<proteinExistence type="inferred from homology"/>
<comment type="subcellular location">
    <subcellularLocation>
        <location evidence="6">Cell membrane</location>
        <topology evidence="6">Lipid-anchor</topology>
    </subcellularLocation>
</comment>
<evidence type="ECO:0000256" key="3">
    <source>
        <dbReference type="ARBA" id="ARBA00023136"/>
    </source>
</evidence>
<comment type="similarity">
    <text evidence="6">Belongs to the LpqB lipoprotein family.</text>
</comment>
<evidence type="ECO:0000256" key="7">
    <source>
        <dbReference type="SAM" id="MobiDB-lite"/>
    </source>
</evidence>
<reference evidence="10" key="1">
    <citation type="journal article" date="2019" name="Int. J. Syst. Evol. Microbiol.">
        <title>The Global Catalogue of Microorganisms (GCM) 10K type strain sequencing project: providing services to taxonomists for standard genome sequencing and annotation.</title>
        <authorList>
            <consortium name="The Broad Institute Genomics Platform"/>
            <consortium name="The Broad Institute Genome Sequencing Center for Infectious Disease"/>
            <person name="Wu L."/>
            <person name="Ma J."/>
        </authorList>
    </citation>
    <scope>NUCLEOTIDE SEQUENCE [LARGE SCALE GENOMIC DNA]</scope>
    <source>
        <strain evidence="10">SYNS20</strain>
    </source>
</reference>
<dbReference type="SMART" id="SM00909">
    <property type="entry name" value="Germane"/>
    <property type="match status" value="1"/>
</dbReference>
<evidence type="ECO:0000256" key="1">
    <source>
        <dbReference type="ARBA" id="ARBA00022475"/>
    </source>
</evidence>
<comment type="caution">
    <text evidence="9">The sequence shown here is derived from an EMBL/GenBank/DDBJ whole genome shotgun (WGS) entry which is preliminary data.</text>
</comment>
<dbReference type="InterPro" id="IPR018910">
    <property type="entry name" value="LpqB_C"/>
</dbReference>
<keyword evidence="10" id="KW-1185">Reference proteome</keyword>
<dbReference type="SUPFAM" id="SSF63829">
    <property type="entry name" value="Calcium-dependent phosphotriesterase"/>
    <property type="match status" value="1"/>
</dbReference>
<evidence type="ECO:0000256" key="2">
    <source>
        <dbReference type="ARBA" id="ARBA00022729"/>
    </source>
</evidence>
<dbReference type="HAMAP" id="MF_01373">
    <property type="entry name" value="LpqB_lipoprot"/>
    <property type="match status" value="1"/>
</dbReference>
<dbReference type="InterPro" id="IPR019606">
    <property type="entry name" value="GerMN"/>
</dbReference>
<dbReference type="Pfam" id="PF10646">
    <property type="entry name" value="Germane"/>
    <property type="match status" value="1"/>
</dbReference>
<gene>
    <name evidence="6" type="primary">lpqB</name>
    <name evidence="9" type="ORF">ACFQVC_40510</name>
</gene>
<dbReference type="EMBL" id="JBHTCF010000035">
    <property type="protein sequence ID" value="MFC7310483.1"/>
    <property type="molecule type" value="Genomic_DNA"/>
</dbReference>
<feature type="region of interest" description="Disordered" evidence="7">
    <location>
        <begin position="92"/>
        <end position="123"/>
    </location>
</feature>
<keyword evidence="3 6" id="KW-0472">Membrane</keyword>
<feature type="domain" description="GerMN" evidence="8">
    <location>
        <begin position="224"/>
        <end position="320"/>
    </location>
</feature>
<dbReference type="InterPro" id="IPR059026">
    <property type="entry name" value="LpqB_N"/>
</dbReference>
<organism evidence="9 10">
    <name type="scientific">Streptomyces monticola</name>
    <dbReference type="NCBI Taxonomy" id="2666263"/>
    <lineage>
        <taxon>Bacteria</taxon>
        <taxon>Bacillati</taxon>
        <taxon>Actinomycetota</taxon>
        <taxon>Actinomycetes</taxon>
        <taxon>Kitasatosporales</taxon>
        <taxon>Streptomycetaceae</taxon>
        <taxon>Streptomyces</taxon>
    </lineage>
</organism>
<protein>
    <recommendedName>
        <fullName evidence="6">Lipoprotein LpqB</fullName>
    </recommendedName>
</protein>